<comment type="subcellular location">
    <subcellularLocation>
        <location evidence="1">Membrane</location>
    </subcellularLocation>
</comment>
<dbReference type="CDD" id="cd09631">
    <property type="entry name" value="DOMON_DOH"/>
    <property type="match status" value="1"/>
</dbReference>
<protein>
    <submittedName>
        <fullName evidence="13">Cytochrome b561 and DOMON domain-containing protein At3g07570-like</fullName>
    </submittedName>
</protein>
<evidence type="ECO:0000256" key="4">
    <source>
        <dbReference type="ARBA" id="ARBA00022729"/>
    </source>
</evidence>
<evidence type="ECO:0000313" key="12">
    <source>
        <dbReference type="Proteomes" id="UP000189703"/>
    </source>
</evidence>
<sequence length="363" mass="40618">MGVKNSLVATLFIFICFSSFASSQSDSCSSNLNLNGLVSFDTVSLHCYPVWNAKDYILRYLQAGPELWSFVLSAPDIQSYVGIGFSSNGLMVGSSAIVGWAPAGGTPAIKQYYLGATNENQVLPDQGNLQIVNNSMVIISQSSRLYLAFQLSTSEPESRILYSLGPSNWFPSSDYRLTQHQDRVSTSMNFVTGQSSVKRPYTKLRRGHGTLNMLGWSIFMIIGAMSARYFREWDPAWFYFHATIQSLGFIMGSIGVILGFVLDHQIKAAVSRHKVLGVFILSLGCLQVIAFMLRPRKDSKVRRYWNWYHHTVGRVLIILSMVNVFYGIHLGKEGDGWKAGYGVVLGVLILVAIMLEIRMWKRM</sequence>
<proteinExistence type="predicted"/>
<evidence type="ECO:0000259" key="11">
    <source>
        <dbReference type="PROSITE" id="PS50939"/>
    </source>
</evidence>
<feature type="transmembrane region" description="Helical" evidence="8">
    <location>
        <begin position="274"/>
        <end position="293"/>
    </location>
</feature>
<dbReference type="CDD" id="cd08760">
    <property type="entry name" value="Cyt_b561_FRRS1_like"/>
    <property type="match status" value="1"/>
</dbReference>
<dbReference type="PROSITE" id="PS50939">
    <property type="entry name" value="CYTOCHROME_B561"/>
    <property type="match status" value="1"/>
</dbReference>
<dbReference type="FunCoup" id="A0A1U8AYS8">
    <property type="interactions" value="255"/>
</dbReference>
<organism evidence="12 13">
    <name type="scientific">Nelumbo nucifera</name>
    <name type="common">Sacred lotus</name>
    <dbReference type="NCBI Taxonomy" id="4432"/>
    <lineage>
        <taxon>Eukaryota</taxon>
        <taxon>Viridiplantae</taxon>
        <taxon>Streptophyta</taxon>
        <taxon>Embryophyta</taxon>
        <taxon>Tracheophyta</taxon>
        <taxon>Spermatophyta</taxon>
        <taxon>Magnoliopsida</taxon>
        <taxon>Proteales</taxon>
        <taxon>Nelumbonaceae</taxon>
        <taxon>Nelumbo</taxon>
    </lineage>
</organism>
<evidence type="ECO:0000256" key="8">
    <source>
        <dbReference type="SAM" id="Phobius"/>
    </source>
</evidence>
<keyword evidence="6 8" id="KW-1133">Transmembrane helix</keyword>
<dbReference type="KEGG" id="nnu:104605270"/>
<dbReference type="RefSeq" id="XP_010268261.1">
    <property type="nucleotide sequence ID" value="XM_010269959.1"/>
</dbReference>
<evidence type="ECO:0000259" key="10">
    <source>
        <dbReference type="PROSITE" id="PS50836"/>
    </source>
</evidence>
<evidence type="ECO:0000256" key="3">
    <source>
        <dbReference type="ARBA" id="ARBA00022692"/>
    </source>
</evidence>
<evidence type="ECO:0000256" key="1">
    <source>
        <dbReference type="ARBA" id="ARBA00004370"/>
    </source>
</evidence>
<keyword evidence="4 9" id="KW-0732">Signal</keyword>
<keyword evidence="5" id="KW-0249">Electron transport</keyword>
<dbReference type="PANTHER" id="PTHR23130">
    <property type="entry name" value="CYTOCHROME B561 AND DOMON DOMAIN-CONTAINING PROTEIN"/>
    <property type="match status" value="1"/>
</dbReference>
<evidence type="ECO:0000256" key="6">
    <source>
        <dbReference type="ARBA" id="ARBA00022989"/>
    </source>
</evidence>
<keyword evidence="12" id="KW-1185">Reference proteome</keyword>
<gene>
    <name evidence="13" type="primary">LOC104605270</name>
</gene>
<dbReference type="eggNOG" id="KOG4293">
    <property type="taxonomic scope" value="Eukaryota"/>
</dbReference>
<dbReference type="OrthoDB" id="19261at2759"/>
<dbReference type="Proteomes" id="UP000189703">
    <property type="component" value="Unplaced"/>
</dbReference>
<dbReference type="InterPro" id="IPR045266">
    <property type="entry name" value="DOH_DOMON"/>
</dbReference>
<dbReference type="PANTHER" id="PTHR23130:SF171">
    <property type="entry name" value="OS01G0895300 PROTEIN"/>
    <property type="match status" value="1"/>
</dbReference>
<feature type="transmembrane region" description="Helical" evidence="8">
    <location>
        <begin position="237"/>
        <end position="262"/>
    </location>
</feature>
<reference evidence="13" key="1">
    <citation type="submission" date="2025-08" db="UniProtKB">
        <authorList>
            <consortium name="RefSeq"/>
        </authorList>
    </citation>
    <scope>IDENTIFICATION</scope>
</reference>
<feature type="transmembrane region" description="Helical" evidence="8">
    <location>
        <begin position="213"/>
        <end position="230"/>
    </location>
</feature>
<dbReference type="InterPro" id="IPR006593">
    <property type="entry name" value="Cyt_b561/ferric_Rdtase_TM"/>
</dbReference>
<dbReference type="SMART" id="SM00664">
    <property type="entry name" value="DoH"/>
    <property type="match status" value="1"/>
</dbReference>
<evidence type="ECO:0000256" key="2">
    <source>
        <dbReference type="ARBA" id="ARBA00022448"/>
    </source>
</evidence>
<feature type="domain" description="DOMON" evidence="10">
    <location>
        <begin position="54"/>
        <end position="165"/>
    </location>
</feature>
<accession>A0A1U8AYS8</accession>
<dbReference type="AlphaFoldDB" id="A0A1U8AYS8"/>
<evidence type="ECO:0000256" key="9">
    <source>
        <dbReference type="SAM" id="SignalP"/>
    </source>
</evidence>
<keyword evidence="3 8" id="KW-0812">Transmembrane</keyword>
<dbReference type="GO" id="GO:0016020">
    <property type="term" value="C:membrane"/>
    <property type="evidence" value="ECO:0007669"/>
    <property type="project" value="UniProtKB-SubCell"/>
</dbReference>
<dbReference type="Pfam" id="PF03188">
    <property type="entry name" value="Cytochrom_B561"/>
    <property type="match status" value="1"/>
</dbReference>
<keyword evidence="7 8" id="KW-0472">Membrane</keyword>
<dbReference type="PROSITE" id="PS50836">
    <property type="entry name" value="DOMON"/>
    <property type="match status" value="1"/>
</dbReference>
<dbReference type="STRING" id="4432.A0A1U8AYS8"/>
<feature type="transmembrane region" description="Helical" evidence="8">
    <location>
        <begin position="340"/>
        <end position="357"/>
    </location>
</feature>
<evidence type="ECO:0000313" key="13">
    <source>
        <dbReference type="RefSeq" id="XP_010268261.1"/>
    </source>
</evidence>
<feature type="chain" id="PRO_5010572737" evidence="9">
    <location>
        <begin position="24"/>
        <end position="363"/>
    </location>
</feature>
<feature type="signal peptide" evidence="9">
    <location>
        <begin position="1"/>
        <end position="23"/>
    </location>
</feature>
<dbReference type="InterPro" id="IPR005018">
    <property type="entry name" value="DOMON_domain"/>
</dbReference>
<dbReference type="OMA" id="WNWYHYS"/>
<evidence type="ECO:0000256" key="7">
    <source>
        <dbReference type="ARBA" id="ARBA00023136"/>
    </source>
</evidence>
<keyword evidence="2" id="KW-0813">Transport</keyword>
<dbReference type="InParanoid" id="A0A1U8AYS8"/>
<feature type="transmembrane region" description="Helical" evidence="8">
    <location>
        <begin position="305"/>
        <end position="328"/>
    </location>
</feature>
<feature type="domain" description="Cytochrome b561" evidence="11">
    <location>
        <begin position="171"/>
        <end position="363"/>
    </location>
</feature>
<dbReference type="SMART" id="SM00665">
    <property type="entry name" value="B561"/>
    <property type="match status" value="1"/>
</dbReference>
<dbReference type="Gene3D" id="1.20.120.1770">
    <property type="match status" value="1"/>
</dbReference>
<name>A0A1U8AYS8_NELNU</name>
<evidence type="ECO:0000256" key="5">
    <source>
        <dbReference type="ARBA" id="ARBA00022982"/>
    </source>
</evidence>
<dbReference type="GeneID" id="104605270"/>